<sequence length="334" mass="36990">MSDRSSGTADTMRDRANESSLKIWLLLVANRLLVTTFLAGAVFAVFVLIGSIDPAVAVLLGERSVIETIFGTMISALILGVTLVVAINQLIISQENGPLGDQHERMSDAMTVRGFVSELTERPLPAEPAEFSRDLIVATESRVETVRRTIDATNEPELESEVDDFLDSVLENTEHVKRKLDGAEFGRFGVVSALLDYNYSWKIVQTEQLRNDYGDVLNDDQLAALDDLQQAFVLFGPVREHIKTLYFQWQLINLSRLILYTAVPGIVMATVTLAFVDSTTVTGQTMMIENLVWVIGAAFTLSLVPFLLLTVYILRIATVAKRTLAIDPLILRNV</sequence>
<evidence type="ECO:0000313" key="3">
    <source>
        <dbReference type="Proteomes" id="UP000198848"/>
    </source>
</evidence>
<dbReference type="AlphaFoldDB" id="A0A1H1AMU2"/>
<keyword evidence="1" id="KW-0812">Transmembrane</keyword>
<feature type="transmembrane region" description="Helical" evidence="1">
    <location>
        <begin position="21"/>
        <end position="49"/>
    </location>
</feature>
<organism evidence="2 3">
    <name type="scientific">Natronobacterium texcoconense</name>
    <dbReference type="NCBI Taxonomy" id="1095778"/>
    <lineage>
        <taxon>Archaea</taxon>
        <taxon>Methanobacteriati</taxon>
        <taxon>Methanobacteriota</taxon>
        <taxon>Stenosarchaea group</taxon>
        <taxon>Halobacteria</taxon>
        <taxon>Halobacteriales</taxon>
        <taxon>Natrialbaceae</taxon>
        <taxon>Natronobacterium</taxon>
    </lineage>
</organism>
<dbReference type="Pfam" id="PF25927">
    <property type="entry name" value="DUF7972"/>
    <property type="match status" value="1"/>
</dbReference>
<dbReference type="STRING" id="1095778.SAMN04489842_0750"/>
<accession>A0A1H1AMU2</accession>
<keyword evidence="1" id="KW-0472">Membrane</keyword>
<dbReference type="InterPro" id="IPR058278">
    <property type="entry name" value="DUF7972"/>
</dbReference>
<keyword evidence="1" id="KW-1133">Transmembrane helix</keyword>
<evidence type="ECO:0000256" key="1">
    <source>
        <dbReference type="SAM" id="Phobius"/>
    </source>
</evidence>
<gene>
    <name evidence="2" type="ORF">SAMN04489842_0750</name>
</gene>
<dbReference type="EMBL" id="FNLC01000001">
    <property type="protein sequence ID" value="SDQ41058.1"/>
    <property type="molecule type" value="Genomic_DNA"/>
</dbReference>
<name>A0A1H1AMU2_NATTX</name>
<dbReference type="Proteomes" id="UP000198848">
    <property type="component" value="Unassembled WGS sequence"/>
</dbReference>
<feature type="transmembrane region" description="Helical" evidence="1">
    <location>
        <begin position="291"/>
        <end position="314"/>
    </location>
</feature>
<feature type="transmembrane region" description="Helical" evidence="1">
    <location>
        <begin position="257"/>
        <end position="276"/>
    </location>
</feature>
<keyword evidence="3" id="KW-1185">Reference proteome</keyword>
<evidence type="ECO:0000313" key="2">
    <source>
        <dbReference type="EMBL" id="SDQ41058.1"/>
    </source>
</evidence>
<feature type="transmembrane region" description="Helical" evidence="1">
    <location>
        <begin position="69"/>
        <end position="92"/>
    </location>
</feature>
<reference evidence="3" key="1">
    <citation type="submission" date="2016-10" db="EMBL/GenBank/DDBJ databases">
        <authorList>
            <person name="Varghese N."/>
            <person name="Submissions S."/>
        </authorList>
    </citation>
    <scope>NUCLEOTIDE SEQUENCE [LARGE SCALE GENOMIC DNA]</scope>
    <source>
        <strain evidence="3">DSM 24767</strain>
    </source>
</reference>
<proteinExistence type="predicted"/>
<protein>
    <submittedName>
        <fullName evidence="2">Uncharacterized protein</fullName>
    </submittedName>
</protein>